<organism evidence="2 3">
    <name type="scientific">Microbacterium enclense</name>
    <dbReference type="NCBI Taxonomy" id="993073"/>
    <lineage>
        <taxon>Bacteria</taxon>
        <taxon>Bacillati</taxon>
        <taxon>Actinomycetota</taxon>
        <taxon>Actinomycetes</taxon>
        <taxon>Micrococcales</taxon>
        <taxon>Microbacteriaceae</taxon>
        <taxon>Microbacterium</taxon>
    </lineage>
</organism>
<reference evidence="2 3" key="1">
    <citation type="journal article" date="2018" name="Front. Microbiol.">
        <title>Novel Insights Into Bacterial Dimethylsulfoniopropionate Catabolism in the East China Sea.</title>
        <authorList>
            <person name="Liu J."/>
            <person name="Liu J."/>
            <person name="Zhang S.H."/>
            <person name="Liang J."/>
            <person name="Lin H."/>
            <person name="Song D."/>
            <person name="Yang G.P."/>
            <person name="Todd J.D."/>
            <person name="Zhang X.H."/>
        </authorList>
    </citation>
    <scope>NUCLEOTIDE SEQUENCE [LARGE SCALE GENOMIC DNA]</scope>
    <source>
        <strain evidence="2 3">ZYFD042</strain>
    </source>
</reference>
<comment type="caution">
    <text evidence="2">The sequence shown here is derived from an EMBL/GenBank/DDBJ whole genome shotgun (WGS) entry which is preliminary data.</text>
</comment>
<dbReference type="EMBL" id="RBZY01000003">
    <property type="protein sequence ID" value="RWR22829.1"/>
    <property type="molecule type" value="Genomic_DNA"/>
</dbReference>
<keyword evidence="1" id="KW-0472">Membrane</keyword>
<keyword evidence="1" id="KW-1133">Transmembrane helix</keyword>
<name>A0A3S3MGP9_9MICO</name>
<accession>A0A3S3MGP9</accession>
<feature type="transmembrane region" description="Helical" evidence="1">
    <location>
        <begin position="66"/>
        <end position="89"/>
    </location>
</feature>
<evidence type="ECO:0000313" key="2">
    <source>
        <dbReference type="EMBL" id="RWR22829.1"/>
    </source>
</evidence>
<keyword evidence="1" id="KW-0812">Transmembrane</keyword>
<dbReference type="AlphaFoldDB" id="A0A3S3MGP9"/>
<sequence>MTGMGSRRLVTGILPLVGGAIGVLGGAWAFVEGLRAVIGPAGRIWLLSFTTLFSGSADWASVGDGWVAALAWFAASLPLFCVGWGAIIAGMNALIQPPAADAVDADS</sequence>
<evidence type="ECO:0000313" key="3">
    <source>
        <dbReference type="Proteomes" id="UP000285970"/>
    </source>
</evidence>
<evidence type="ECO:0000256" key="1">
    <source>
        <dbReference type="SAM" id="Phobius"/>
    </source>
</evidence>
<dbReference type="Proteomes" id="UP000285970">
    <property type="component" value="Unassembled WGS sequence"/>
</dbReference>
<protein>
    <submittedName>
        <fullName evidence="2">Uncharacterized protein</fullName>
    </submittedName>
</protein>
<feature type="transmembrane region" description="Helical" evidence="1">
    <location>
        <begin position="12"/>
        <end position="31"/>
    </location>
</feature>
<proteinExistence type="predicted"/>
<gene>
    <name evidence="2" type="ORF">D8Y23_01170</name>
</gene>